<keyword evidence="1" id="KW-0472">Membrane</keyword>
<dbReference type="Gene3D" id="1.10.10.1320">
    <property type="entry name" value="Anti-sigma factor, zinc-finger domain"/>
    <property type="match status" value="1"/>
</dbReference>
<accession>A0A381YBM3</accession>
<evidence type="ECO:0000256" key="1">
    <source>
        <dbReference type="SAM" id="Phobius"/>
    </source>
</evidence>
<feature type="transmembrane region" description="Helical" evidence="1">
    <location>
        <begin position="81"/>
        <end position="98"/>
    </location>
</feature>
<evidence type="ECO:0000259" key="2">
    <source>
        <dbReference type="Pfam" id="PF13490"/>
    </source>
</evidence>
<feature type="non-terminal residue" evidence="3">
    <location>
        <position position="1"/>
    </location>
</feature>
<dbReference type="EMBL" id="UINC01017854">
    <property type="protein sequence ID" value="SVA74476.1"/>
    <property type="molecule type" value="Genomic_DNA"/>
</dbReference>
<organism evidence="3">
    <name type="scientific">marine metagenome</name>
    <dbReference type="NCBI Taxonomy" id="408172"/>
    <lineage>
        <taxon>unclassified sequences</taxon>
        <taxon>metagenomes</taxon>
        <taxon>ecological metagenomes</taxon>
    </lineage>
</organism>
<dbReference type="InterPro" id="IPR027383">
    <property type="entry name" value="Znf_put"/>
</dbReference>
<dbReference type="Pfam" id="PF13490">
    <property type="entry name" value="zf-HC2"/>
    <property type="match status" value="1"/>
</dbReference>
<feature type="domain" description="Putative zinc-finger" evidence="2">
    <location>
        <begin position="6"/>
        <end position="32"/>
    </location>
</feature>
<keyword evidence="1" id="KW-0812">Transmembrane</keyword>
<dbReference type="AlphaFoldDB" id="A0A381YBM3"/>
<keyword evidence="1" id="KW-1133">Transmembrane helix</keyword>
<proteinExistence type="predicted"/>
<reference evidence="3" key="1">
    <citation type="submission" date="2018-05" db="EMBL/GenBank/DDBJ databases">
        <authorList>
            <person name="Lanie J.A."/>
            <person name="Ng W.-L."/>
            <person name="Kazmierczak K.M."/>
            <person name="Andrzejewski T.M."/>
            <person name="Davidsen T.M."/>
            <person name="Wayne K.J."/>
            <person name="Tettelin H."/>
            <person name="Glass J.I."/>
            <person name="Rusch D."/>
            <person name="Podicherti R."/>
            <person name="Tsui H.-C.T."/>
            <person name="Winkler M.E."/>
        </authorList>
    </citation>
    <scope>NUCLEOTIDE SEQUENCE</scope>
</reference>
<protein>
    <recommendedName>
        <fullName evidence="2">Putative zinc-finger domain-containing protein</fullName>
    </recommendedName>
</protein>
<evidence type="ECO:0000313" key="3">
    <source>
        <dbReference type="EMBL" id="SVA74476.1"/>
    </source>
</evidence>
<name>A0A381YBM3_9ZZZZ</name>
<dbReference type="InterPro" id="IPR041916">
    <property type="entry name" value="Anti_sigma_zinc_sf"/>
</dbReference>
<sequence>VTHDVLVDFLYGGGDDETRRRVEAHLVACVSCTEELRGLNEVRGELASWVPPEVPLGFRLVSDAGVGTAPSRWGRFRRFRVWGWAAAAVLVLAAGVVVTRPEVQIEQGGMVVRIGWADAATAPTPASVDTPSGDTVVGMAPPHELRTQPVAPVASGQRSLDRRQLSGEATLGAVVGGDAWQQSMLEMITEMERTFAEVDVAEAARVRERLLEDVRRVSVR</sequence>
<gene>
    <name evidence="3" type="ORF">METZ01_LOCUS127330</name>
</gene>